<comment type="caution">
    <text evidence="1">The sequence shown here is derived from an EMBL/GenBank/DDBJ whole genome shotgun (WGS) entry which is preliminary data.</text>
</comment>
<accession>A0A855D1K3</accession>
<reference evidence="1 2" key="1">
    <citation type="submission" date="2017-09" db="EMBL/GenBank/DDBJ databases">
        <title>Large-scale bioinformatics analysis of Bacillus genomes uncovers conserved roles of natural products in bacterial physiology.</title>
        <authorList>
            <consortium name="Agbiome Team Llc"/>
            <person name="Bleich R.M."/>
            <person name="Grubbs K.J."/>
            <person name="Santa Maria K.C."/>
            <person name="Allen S.E."/>
            <person name="Farag S."/>
            <person name="Shank E.A."/>
            <person name="Bowers A."/>
        </authorList>
    </citation>
    <scope>NUCLEOTIDE SEQUENCE [LARGE SCALE GENOMIC DNA]</scope>
    <source>
        <strain evidence="1 2">AFS042148</strain>
    </source>
</reference>
<evidence type="ECO:0000313" key="2">
    <source>
        <dbReference type="Proteomes" id="UP000224044"/>
    </source>
</evidence>
<protein>
    <submittedName>
        <fullName evidence="1">Uncharacterized protein</fullName>
    </submittedName>
</protein>
<sequence>MATKEREIETYDTSSFLQKNRLKVAMGAVGGFAYGAKHLIQTQPVQGLVKSEIFDEEKGISKKANKGSRMQFSGKKLGTAMGKGHYAVTPATVLDVGRRIEGYDDTEEIKGEQEFQLRKKMKKQREKNRNLYGNINQGEVVFNLFESRTGHHKMGNAKFN</sequence>
<evidence type="ECO:0000313" key="1">
    <source>
        <dbReference type="EMBL" id="PHE09999.1"/>
    </source>
</evidence>
<dbReference type="EMBL" id="NUSY01000030">
    <property type="protein sequence ID" value="PHE09999.1"/>
    <property type="molecule type" value="Genomic_DNA"/>
</dbReference>
<dbReference type="AlphaFoldDB" id="A0A855D1K3"/>
<organism evidence="1 2">
    <name type="scientific">Bacillus toyonensis</name>
    <dbReference type="NCBI Taxonomy" id="155322"/>
    <lineage>
        <taxon>Bacteria</taxon>
        <taxon>Bacillati</taxon>
        <taxon>Bacillota</taxon>
        <taxon>Bacilli</taxon>
        <taxon>Bacillales</taxon>
        <taxon>Bacillaceae</taxon>
        <taxon>Bacillus</taxon>
        <taxon>Bacillus cereus group</taxon>
    </lineage>
</organism>
<proteinExistence type="predicted"/>
<dbReference type="Proteomes" id="UP000224044">
    <property type="component" value="Unassembled WGS sequence"/>
</dbReference>
<name>A0A855D1K3_9BACI</name>
<gene>
    <name evidence="1" type="ORF">COF62_19540</name>
</gene>
<dbReference type="RefSeq" id="WP_097881392.1">
    <property type="nucleotide sequence ID" value="NZ_JBALNA010000079.1"/>
</dbReference>